<dbReference type="CDD" id="cd03108">
    <property type="entry name" value="AdSS"/>
    <property type="match status" value="1"/>
</dbReference>
<keyword evidence="1 7" id="KW-0436">Ligase</keyword>
<feature type="binding site" evidence="7">
    <location>
        <position position="12"/>
    </location>
    <ligand>
        <name>Mg(2+)</name>
        <dbReference type="ChEBI" id="CHEBI:18420"/>
    </ligand>
</feature>
<comment type="subunit">
    <text evidence="7">Homodimer.</text>
</comment>
<comment type="catalytic activity">
    <reaction evidence="7 8">
        <text>IMP + L-aspartate + GTP = N(6)-(1,2-dicarboxyethyl)-AMP + GDP + phosphate + 2 H(+)</text>
        <dbReference type="Rhea" id="RHEA:15753"/>
        <dbReference type="ChEBI" id="CHEBI:15378"/>
        <dbReference type="ChEBI" id="CHEBI:29991"/>
        <dbReference type="ChEBI" id="CHEBI:37565"/>
        <dbReference type="ChEBI" id="CHEBI:43474"/>
        <dbReference type="ChEBI" id="CHEBI:57567"/>
        <dbReference type="ChEBI" id="CHEBI:58053"/>
        <dbReference type="ChEBI" id="CHEBI:58189"/>
        <dbReference type="EC" id="6.3.4.4"/>
    </reaction>
</comment>
<feature type="active site" description="Proton donor" evidence="7">
    <location>
        <position position="40"/>
    </location>
</feature>
<evidence type="ECO:0000256" key="1">
    <source>
        <dbReference type="ARBA" id="ARBA00022598"/>
    </source>
</evidence>
<feature type="binding site" evidence="7">
    <location>
        <position position="282"/>
    </location>
    <ligand>
        <name>GTP</name>
        <dbReference type="ChEBI" id="CHEBI:37565"/>
    </ligand>
</feature>
<evidence type="ECO:0000256" key="6">
    <source>
        <dbReference type="ARBA" id="ARBA00023134"/>
    </source>
</evidence>
<keyword evidence="5 7" id="KW-0460">Magnesium</keyword>
<feature type="binding site" description="in other chain" evidence="7">
    <location>
        <begin position="37"/>
        <end position="40"/>
    </location>
    <ligand>
        <name>IMP</name>
        <dbReference type="ChEBI" id="CHEBI:58053"/>
        <note>ligand shared between dimeric partners</note>
    </ligand>
</feature>
<sequence length="408" mass="45678">MNVVVIGAQWGDEGKGKIVDYLASRANLVVRYSGGANAGHTIVHAGKTYKLHLIPSGIIYPETKVILGTGMVIDLESLFKELEELEQNGIDWTGRVFISDRAHVVFPKYKEEDVMTEKMRRRPIGTTGRGIGVTYSKKASRDGIRIADLFDPDIKSMLTEEEKDYISPYLDKIKPLIVKMVPFMRNYREKNVLFEGAQGFMLDIDMGTYPFVSSGISAAAGACQGSGVGPRAIDAVYGVFKAYSTRVGNGPFPSEFSEEEKAIEESIREIGNEYGTTTGRARRCGYLDLVALKYACEANQLDGLVLTHLDTYDSFDKIGLCVAYEINGEETTEFPTTISELESAKPVIKYFKGWKKDLSVYKDYKSFPQEAIDYVKFIEEYTGTDIVIVSVGKDRDKTIMRKDLWKKY</sequence>
<evidence type="ECO:0000256" key="7">
    <source>
        <dbReference type="HAMAP-Rule" id="MF_00011"/>
    </source>
</evidence>
<comment type="function">
    <text evidence="7">Plays an important role in the de novo pathway of purine nucleotide biosynthesis. Catalyzes the first committed step in the biosynthesis of AMP from IMP.</text>
</comment>
<comment type="subcellular location">
    <subcellularLocation>
        <location evidence="7">Cytoplasm</location>
    </subcellularLocation>
</comment>
<keyword evidence="10" id="KW-1185">Reference proteome</keyword>
<feature type="binding site" description="in other chain" evidence="7">
    <location>
        <position position="198"/>
    </location>
    <ligand>
        <name>IMP</name>
        <dbReference type="ChEBI" id="CHEBI:58053"/>
        <note>ligand shared between dimeric partners</note>
    </ligand>
</feature>
<organism evidence="9 10">
    <name type="scientific">Rarispira pelagica</name>
    <dbReference type="NCBI Taxonomy" id="3141764"/>
    <lineage>
        <taxon>Bacteria</taxon>
        <taxon>Pseudomonadati</taxon>
        <taxon>Spirochaetota</taxon>
        <taxon>Spirochaetia</taxon>
        <taxon>Winmispirales</taxon>
        <taxon>Winmispiraceae</taxon>
        <taxon>Rarispira</taxon>
    </lineage>
</organism>
<reference evidence="9 10" key="1">
    <citation type="submission" date="2024-03" db="EMBL/GenBank/DDBJ databases">
        <title>Ignisphaera cupida sp. nov., a hyperthermophilic hydrolytic archaeon from a hot spring of Kamchatka, and proposal of Ignisphaeraceae fam. nov.</title>
        <authorList>
            <person name="Podosokorskaya O.A."/>
            <person name="Elcheninov A.G."/>
            <person name="Maltseva A.I."/>
            <person name="Zayulina K.S."/>
            <person name="Novikov A."/>
            <person name="Merkel A.Y."/>
        </authorList>
    </citation>
    <scope>NUCLEOTIDE SEQUENCE [LARGE SCALE GENOMIC DNA]</scope>
    <source>
        <strain evidence="9 10">38H-sp</strain>
    </source>
</reference>
<feature type="binding site" evidence="7">
    <location>
        <position position="141"/>
    </location>
    <ligand>
        <name>IMP</name>
        <dbReference type="ChEBI" id="CHEBI:58053"/>
        <note>ligand shared between dimeric partners</note>
    </ligand>
</feature>
<name>A0ABU9UDX4_9SPIR</name>
<keyword evidence="2 7" id="KW-0479">Metal-binding</keyword>
<dbReference type="Gene3D" id="1.10.300.10">
    <property type="entry name" value="Adenylosuccinate Synthetase, subunit A, domain 2"/>
    <property type="match status" value="1"/>
</dbReference>
<proteinExistence type="inferred from homology"/>
<dbReference type="Pfam" id="PF00709">
    <property type="entry name" value="Adenylsucc_synt"/>
    <property type="match status" value="1"/>
</dbReference>
<protein>
    <recommendedName>
        <fullName evidence="7 8">Adenylosuccinate synthetase</fullName>
        <shortName evidence="7">AMPSase</shortName>
        <shortName evidence="7">AdSS</shortName>
        <ecNumber evidence="7 8">6.3.4.4</ecNumber>
    </recommendedName>
    <alternativeName>
        <fullName evidence="7">IMP--aspartate ligase</fullName>
    </alternativeName>
</protein>
<dbReference type="EC" id="6.3.4.4" evidence="7 8"/>
<feature type="binding site" evidence="7">
    <location>
        <begin position="11"/>
        <end position="17"/>
    </location>
    <ligand>
        <name>GTP</name>
        <dbReference type="ChEBI" id="CHEBI:37565"/>
    </ligand>
</feature>
<evidence type="ECO:0000256" key="2">
    <source>
        <dbReference type="ARBA" id="ARBA00022723"/>
    </source>
</evidence>
<feature type="binding site" evidence="7">
    <location>
        <begin position="308"/>
        <end position="310"/>
    </location>
    <ligand>
        <name>GTP</name>
        <dbReference type="ChEBI" id="CHEBI:37565"/>
    </ligand>
</feature>
<comment type="pathway">
    <text evidence="7 8">Purine metabolism; AMP biosynthesis via de novo pathway; AMP from IMP: step 1/2.</text>
</comment>
<keyword evidence="7" id="KW-0963">Cytoplasm</keyword>
<dbReference type="InterPro" id="IPR042109">
    <property type="entry name" value="Adenylosuccinate_synth_dom1"/>
</dbReference>
<dbReference type="PANTHER" id="PTHR11846">
    <property type="entry name" value="ADENYLOSUCCINATE SYNTHETASE"/>
    <property type="match status" value="1"/>
</dbReference>
<gene>
    <name evidence="7 9" type="primary">purA</name>
    <name evidence="9" type="ORF">WKV44_09945</name>
</gene>
<dbReference type="InterPro" id="IPR042111">
    <property type="entry name" value="Adenylosuccinate_synth_dom3"/>
</dbReference>
<comment type="caution">
    <text evidence="7">Lacks conserved residue(s) required for the propagation of feature annotation.</text>
</comment>
<dbReference type="InterPro" id="IPR018220">
    <property type="entry name" value="Adenylosuccin_syn_GTP-bd"/>
</dbReference>
<evidence type="ECO:0000256" key="5">
    <source>
        <dbReference type="ARBA" id="ARBA00022842"/>
    </source>
</evidence>
<dbReference type="InterPro" id="IPR042110">
    <property type="entry name" value="Adenylosuccinate_synth_dom2"/>
</dbReference>
<evidence type="ECO:0000313" key="10">
    <source>
        <dbReference type="Proteomes" id="UP001466331"/>
    </source>
</evidence>
<keyword evidence="4 7" id="KW-0658">Purine biosynthesis</keyword>
<dbReference type="Gene3D" id="3.40.440.10">
    <property type="entry name" value="Adenylosuccinate Synthetase, subunit A, domain 1"/>
    <property type="match status" value="1"/>
</dbReference>
<comment type="similarity">
    <text evidence="7 8">Belongs to the adenylosuccinate synthetase family.</text>
</comment>
<feature type="binding site" description="in other chain" evidence="7">
    <location>
        <position position="280"/>
    </location>
    <ligand>
        <name>IMP</name>
        <dbReference type="ChEBI" id="CHEBI:58053"/>
        <note>ligand shared between dimeric partners</note>
    </ligand>
</feature>
<dbReference type="InterPro" id="IPR027417">
    <property type="entry name" value="P-loop_NTPase"/>
</dbReference>
<feature type="binding site" evidence="7">
    <location>
        <begin position="39"/>
        <end position="41"/>
    </location>
    <ligand>
        <name>GTP</name>
        <dbReference type="ChEBI" id="CHEBI:37565"/>
    </ligand>
</feature>
<comment type="cofactor">
    <cofactor evidence="7">
        <name>Mg(2+)</name>
        <dbReference type="ChEBI" id="CHEBI:18420"/>
    </cofactor>
    <text evidence="7">Binds 1 Mg(2+) ion per subunit.</text>
</comment>
<comment type="caution">
    <text evidence="9">The sequence shown here is derived from an EMBL/GenBank/DDBJ whole genome shotgun (WGS) entry which is preliminary data.</text>
</comment>
<feature type="binding site" evidence="7">
    <location>
        <begin position="390"/>
        <end position="392"/>
    </location>
    <ligand>
        <name>GTP</name>
        <dbReference type="ChEBI" id="CHEBI:37565"/>
    </ligand>
</feature>
<feature type="binding site" evidence="7">
    <location>
        <begin position="276"/>
        <end position="282"/>
    </location>
    <ligand>
        <name>substrate</name>
    </ligand>
</feature>
<dbReference type="NCBIfam" id="TIGR00184">
    <property type="entry name" value="purA"/>
    <property type="match status" value="1"/>
</dbReference>
<dbReference type="RefSeq" id="WP_420070314.1">
    <property type="nucleotide sequence ID" value="NZ_JBCHKQ010000006.1"/>
</dbReference>
<evidence type="ECO:0000313" key="9">
    <source>
        <dbReference type="EMBL" id="MEM5948861.1"/>
    </source>
</evidence>
<dbReference type="InterPro" id="IPR001114">
    <property type="entry name" value="Adenylosuccinate_synthetase"/>
</dbReference>
<feature type="binding site" description="in other chain" evidence="7">
    <location>
        <begin position="12"/>
        <end position="15"/>
    </location>
    <ligand>
        <name>IMP</name>
        <dbReference type="ChEBI" id="CHEBI:58053"/>
        <note>ligand shared between dimeric partners</note>
    </ligand>
</feature>
<dbReference type="GO" id="GO:0004019">
    <property type="term" value="F:adenylosuccinate synthase activity"/>
    <property type="evidence" value="ECO:0007669"/>
    <property type="project" value="UniProtKB-EC"/>
</dbReference>
<dbReference type="EMBL" id="JBCHKQ010000006">
    <property type="protein sequence ID" value="MEM5948861.1"/>
    <property type="molecule type" value="Genomic_DNA"/>
</dbReference>
<dbReference type="PANTHER" id="PTHR11846:SF0">
    <property type="entry name" value="ADENYLOSUCCINATE SYNTHETASE"/>
    <property type="match status" value="1"/>
</dbReference>
<evidence type="ECO:0000256" key="4">
    <source>
        <dbReference type="ARBA" id="ARBA00022755"/>
    </source>
</evidence>
<evidence type="ECO:0000256" key="3">
    <source>
        <dbReference type="ARBA" id="ARBA00022741"/>
    </source>
</evidence>
<dbReference type="PROSITE" id="PS01266">
    <property type="entry name" value="ADENYLOSUCCIN_SYN_1"/>
    <property type="match status" value="1"/>
</dbReference>
<feature type="binding site" evidence="7">
    <location>
        <position position="39"/>
    </location>
    <ligand>
        <name>Mg(2+)</name>
        <dbReference type="ChEBI" id="CHEBI:18420"/>
    </ligand>
</feature>
<dbReference type="SMART" id="SM00788">
    <property type="entry name" value="Adenylsucc_synt"/>
    <property type="match status" value="1"/>
</dbReference>
<dbReference type="Proteomes" id="UP001466331">
    <property type="component" value="Unassembled WGS sequence"/>
</dbReference>
<accession>A0ABU9UDX4</accession>
<evidence type="ECO:0000256" key="8">
    <source>
        <dbReference type="RuleBase" id="RU000520"/>
    </source>
</evidence>
<feature type="active site" description="Proton acceptor" evidence="7">
    <location>
        <position position="12"/>
    </location>
</feature>
<dbReference type="Gene3D" id="3.90.170.10">
    <property type="entry name" value="Adenylosuccinate Synthetase, subunit A, domain 3"/>
    <property type="match status" value="1"/>
</dbReference>
<keyword evidence="3 7" id="KW-0547">Nucleotide-binding</keyword>
<keyword evidence="6 7" id="KW-0342">GTP-binding</keyword>
<dbReference type="SUPFAM" id="SSF52540">
    <property type="entry name" value="P-loop containing nucleoside triphosphate hydrolases"/>
    <property type="match status" value="1"/>
</dbReference>
<feature type="binding site" description="in other chain" evidence="7">
    <location>
        <position position="127"/>
    </location>
    <ligand>
        <name>IMP</name>
        <dbReference type="ChEBI" id="CHEBI:58053"/>
        <note>ligand shared between dimeric partners</note>
    </ligand>
</feature>
<dbReference type="HAMAP" id="MF_00011">
    <property type="entry name" value="Adenylosucc_synth"/>
    <property type="match status" value="1"/>
</dbReference>